<reference evidence="1 2" key="1">
    <citation type="journal article" date="2018" name="Mol. Plant">
        <title>The genome of Artemisia annua provides insight into the evolution of Asteraceae family and artemisinin biosynthesis.</title>
        <authorList>
            <person name="Shen Q."/>
            <person name="Zhang L."/>
            <person name="Liao Z."/>
            <person name="Wang S."/>
            <person name="Yan T."/>
            <person name="Shi P."/>
            <person name="Liu M."/>
            <person name="Fu X."/>
            <person name="Pan Q."/>
            <person name="Wang Y."/>
            <person name="Lv Z."/>
            <person name="Lu X."/>
            <person name="Zhang F."/>
            <person name="Jiang W."/>
            <person name="Ma Y."/>
            <person name="Chen M."/>
            <person name="Hao X."/>
            <person name="Li L."/>
            <person name="Tang Y."/>
            <person name="Lv G."/>
            <person name="Zhou Y."/>
            <person name="Sun X."/>
            <person name="Brodelius P.E."/>
            <person name="Rose J.K.C."/>
            <person name="Tang K."/>
        </authorList>
    </citation>
    <scope>NUCLEOTIDE SEQUENCE [LARGE SCALE GENOMIC DNA]</scope>
    <source>
        <strain evidence="2">cv. Huhao1</strain>
        <tissue evidence="1">Leaf</tissue>
    </source>
</reference>
<protein>
    <submittedName>
        <fullName evidence="1">Uncharacterized protein</fullName>
    </submittedName>
</protein>
<evidence type="ECO:0000313" key="2">
    <source>
        <dbReference type="Proteomes" id="UP000245207"/>
    </source>
</evidence>
<sequence>MESKSNYGRKKKVSHAWSVQRLEPRGRAIDELNELIENLSTLSLKDEIADGWRWTLASTGIFTVKKLSHLIDHKLLGPFSLGRNHYWNIGFQ</sequence>
<proteinExistence type="predicted"/>
<dbReference type="EMBL" id="PKPP01001791">
    <property type="protein sequence ID" value="PWA79883.1"/>
    <property type="molecule type" value="Genomic_DNA"/>
</dbReference>
<dbReference type="Proteomes" id="UP000245207">
    <property type="component" value="Unassembled WGS sequence"/>
</dbReference>
<organism evidence="1 2">
    <name type="scientific">Artemisia annua</name>
    <name type="common">Sweet wormwood</name>
    <dbReference type="NCBI Taxonomy" id="35608"/>
    <lineage>
        <taxon>Eukaryota</taxon>
        <taxon>Viridiplantae</taxon>
        <taxon>Streptophyta</taxon>
        <taxon>Embryophyta</taxon>
        <taxon>Tracheophyta</taxon>
        <taxon>Spermatophyta</taxon>
        <taxon>Magnoliopsida</taxon>
        <taxon>eudicotyledons</taxon>
        <taxon>Gunneridae</taxon>
        <taxon>Pentapetalae</taxon>
        <taxon>asterids</taxon>
        <taxon>campanulids</taxon>
        <taxon>Asterales</taxon>
        <taxon>Asteraceae</taxon>
        <taxon>Asteroideae</taxon>
        <taxon>Anthemideae</taxon>
        <taxon>Artemisiinae</taxon>
        <taxon>Artemisia</taxon>
    </lineage>
</organism>
<dbReference type="AlphaFoldDB" id="A0A2U1P296"/>
<gene>
    <name evidence="1" type="ORF">CTI12_AA202250</name>
</gene>
<keyword evidence="2" id="KW-1185">Reference proteome</keyword>
<name>A0A2U1P296_ARTAN</name>
<comment type="caution">
    <text evidence="1">The sequence shown here is derived from an EMBL/GenBank/DDBJ whole genome shotgun (WGS) entry which is preliminary data.</text>
</comment>
<evidence type="ECO:0000313" key="1">
    <source>
        <dbReference type="EMBL" id="PWA79883.1"/>
    </source>
</evidence>
<accession>A0A2U1P296</accession>